<reference evidence="6 7" key="1">
    <citation type="submission" date="2024-04" db="EMBL/GenBank/DDBJ databases">
        <authorList>
            <person name="Waldvogel A.-M."/>
            <person name="Schoenle A."/>
        </authorList>
    </citation>
    <scope>NUCLEOTIDE SEQUENCE [LARGE SCALE GENOMIC DNA]</scope>
</reference>
<dbReference type="SMART" id="SM00558">
    <property type="entry name" value="JmjC"/>
    <property type="match status" value="1"/>
</dbReference>
<dbReference type="Gene3D" id="2.60.120.650">
    <property type="entry name" value="Cupin"/>
    <property type="match status" value="1"/>
</dbReference>
<evidence type="ECO:0000256" key="3">
    <source>
        <dbReference type="ARBA" id="ARBA00037342"/>
    </source>
</evidence>
<organism evidence="6 7">
    <name type="scientific">Knipowitschia caucasica</name>
    <name type="common">Caucasian dwarf goby</name>
    <name type="synonym">Pomatoschistus caucasicus</name>
    <dbReference type="NCBI Taxonomy" id="637954"/>
    <lineage>
        <taxon>Eukaryota</taxon>
        <taxon>Metazoa</taxon>
        <taxon>Chordata</taxon>
        <taxon>Craniata</taxon>
        <taxon>Vertebrata</taxon>
        <taxon>Euteleostomi</taxon>
        <taxon>Actinopterygii</taxon>
        <taxon>Neopterygii</taxon>
        <taxon>Teleostei</taxon>
        <taxon>Neoteleostei</taxon>
        <taxon>Acanthomorphata</taxon>
        <taxon>Gobiaria</taxon>
        <taxon>Gobiiformes</taxon>
        <taxon>Gobioidei</taxon>
        <taxon>Gobiidae</taxon>
        <taxon>Gobiinae</taxon>
        <taxon>Knipowitschia</taxon>
    </lineage>
</organism>
<dbReference type="InterPro" id="IPR041667">
    <property type="entry name" value="Cupin_8"/>
</dbReference>
<keyword evidence="2" id="KW-0963">Cytoplasm</keyword>
<keyword evidence="7" id="KW-1185">Reference proteome</keyword>
<evidence type="ECO:0000256" key="2">
    <source>
        <dbReference type="ARBA" id="ARBA00022490"/>
    </source>
</evidence>
<dbReference type="PANTHER" id="PTHR12461:SF43">
    <property type="entry name" value="HSPB1-ASSOCIATED PROTEIN 1"/>
    <property type="match status" value="1"/>
</dbReference>
<feature type="region of interest" description="Disordered" evidence="4">
    <location>
        <begin position="326"/>
        <end position="365"/>
    </location>
</feature>
<dbReference type="SUPFAM" id="SSF51197">
    <property type="entry name" value="Clavaminate synthase-like"/>
    <property type="match status" value="1"/>
</dbReference>
<evidence type="ECO:0000313" key="6">
    <source>
        <dbReference type="EMBL" id="CAL1581481.1"/>
    </source>
</evidence>
<dbReference type="PANTHER" id="PTHR12461">
    <property type="entry name" value="HYPOXIA-INDUCIBLE FACTOR 1 ALPHA INHIBITOR-RELATED"/>
    <property type="match status" value="1"/>
</dbReference>
<evidence type="ECO:0000259" key="5">
    <source>
        <dbReference type="PROSITE" id="PS51184"/>
    </source>
</evidence>
<dbReference type="AlphaFoldDB" id="A0AAV2JXR3"/>
<sequence length="472" mass="52882">MNLKELVRLETMACSSAAKPFSPEEAQSLVQQLQQPAVFSDMASDWPVLQWNVQHLSKCLQQKLVKFRMGRREQTQTPLFETQCTFVNATMGEFMRWAEDGERGEDIGLLAKFPKAEYWAYADYKYIKEVFKRRPHMFEDVQWCDFGFEGRGGKESTLWVGTAGANTPCHLDSYGCNLVLQVQGRKRWHLFPPEDSSRLYPTRIPYEESSIFSQVDVLNPDLRRFGDFRGARAHTVTLQPGQVLFVPRHWWHYVESLSPVTVSVNSWIELAEDDEARVSEAVTRAVVCALKSAPSDDNQDEWINPTEIRASSHVQNMRFLNLALTSVSQRRSPSPRSLSPLGRPIKRSHGGQNLPPSPPFGPHLTPVLCGPPPDAKATATATCTCGRKALEPGLRVNPEMVRPLRALKSMSVVDYKREGEDVEAGSGGGEGATGATVSTNDLLDVLVHPDIIKHVTEMLIQRHSGGKRTELD</sequence>
<comment type="subcellular location">
    <subcellularLocation>
        <location evidence="1">Cytoplasm</location>
    </subcellularLocation>
</comment>
<dbReference type="Pfam" id="PF13621">
    <property type="entry name" value="Cupin_8"/>
    <property type="match status" value="1"/>
</dbReference>
<dbReference type="Proteomes" id="UP001497482">
    <property type="component" value="Chromosome 15"/>
</dbReference>
<feature type="compositionally biased region" description="Low complexity" evidence="4">
    <location>
        <begin position="330"/>
        <end position="343"/>
    </location>
</feature>
<dbReference type="EMBL" id="OZ035837">
    <property type="protein sequence ID" value="CAL1581481.1"/>
    <property type="molecule type" value="Genomic_DNA"/>
</dbReference>
<proteinExistence type="predicted"/>
<evidence type="ECO:0000313" key="7">
    <source>
        <dbReference type="Proteomes" id="UP001497482"/>
    </source>
</evidence>
<dbReference type="InterPro" id="IPR003347">
    <property type="entry name" value="JmjC_dom"/>
</dbReference>
<evidence type="ECO:0000256" key="1">
    <source>
        <dbReference type="ARBA" id="ARBA00004496"/>
    </source>
</evidence>
<evidence type="ECO:0000256" key="4">
    <source>
        <dbReference type="SAM" id="MobiDB-lite"/>
    </source>
</evidence>
<gene>
    <name evidence="6" type="ORF">KC01_LOCUS12238</name>
</gene>
<comment type="function">
    <text evidence="3">May play a role in cellular stress response.</text>
</comment>
<dbReference type="FunFam" id="2.60.120.650:FF:000018">
    <property type="entry name" value="HSPB1-associated protein 1 homolog"/>
    <property type="match status" value="1"/>
</dbReference>
<dbReference type="PROSITE" id="PS51184">
    <property type="entry name" value="JMJC"/>
    <property type="match status" value="1"/>
</dbReference>
<protein>
    <recommendedName>
        <fullName evidence="5">JmjC domain-containing protein</fullName>
    </recommendedName>
</protein>
<accession>A0AAV2JXR3</accession>
<name>A0AAV2JXR3_KNICA</name>
<dbReference type="GO" id="GO:0005737">
    <property type="term" value="C:cytoplasm"/>
    <property type="evidence" value="ECO:0007669"/>
    <property type="project" value="UniProtKB-SubCell"/>
</dbReference>
<feature type="domain" description="JmjC" evidence="5">
    <location>
        <begin position="102"/>
        <end position="283"/>
    </location>
</feature>